<dbReference type="STRING" id="272630.MexAM1_META1p1845"/>
<gene>
    <name evidence="1" type="ordered locus">MexAM1_META1p1845</name>
</gene>
<sequence>MDRMTAPSRTNGLLRGLAKITLWVAAAMLPTTSFSQGRVSMETMTCRAAEGLVTSRGAVVLGTGPYTYDRFVRDGSYCDFRQTTRPAYERTADSAQCFIGYQCRARDGGGNGGGP</sequence>
<dbReference type="EMBL" id="CP001510">
    <property type="protein sequence ID" value="ACS39687.1"/>
    <property type="molecule type" value="Genomic_DNA"/>
</dbReference>
<accession>C5B1Q3</accession>
<dbReference type="KEGG" id="mea:Mex_1p1845"/>
<protein>
    <submittedName>
        <fullName evidence="1">Uncharacterized protein</fullName>
    </submittedName>
</protein>
<evidence type="ECO:0000313" key="2">
    <source>
        <dbReference type="Proteomes" id="UP000009081"/>
    </source>
</evidence>
<proteinExistence type="predicted"/>
<dbReference type="Proteomes" id="UP000009081">
    <property type="component" value="Chromosome"/>
</dbReference>
<organism evidence="1 2">
    <name type="scientific">Methylorubrum extorquens (strain ATCC 14718 / DSM 1338 / JCM 2805 / NCIMB 9133 / AM1)</name>
    <name type="common">Methylobacterium extorquens</name>
    <dbReference type="NCBI Taxonomy" id="272630"/>
    <lineage>
        <taxon>Bacteria</taxon>
        <taxon>Pseudomonadati</taxon>
        <taxon>Pseudomonadota</taxon>
        <taxon>Alphaproteobacteria</taxon>
        <taxon>Hyphomicrobiales</taxon>
        <taxon>Methylobacteriaceae</taxon>
        <taxon>Methylorubrum</taxon>
    </lineage>
</organism>
<keyword evidence="2" id="KW-1185">Reference proteome</keyword>
<dbReference type="HOGENOM" id="CLU_152495_1_0_5"/>
<reference evidence="1 2" key="1">
    <citation type="journal article" date="2009" name="PLoS ONE">
        <title>Methylobacterium genome sequences: a reference blueprint to investigate microbial metabolism of C1 compounds from natural and industrial sources.</title>
        <authorList>
            <person name="Vuilleumier S."/>
            <person name="Chistoserdova L."/>
            <person name="Lee M.-C."/>
            <person name="Bringel F."/>
            <person name="Lajus A."/>
            <person name="Zhou Y."/>
            <person name="Gourion B."/>
            <person name="Barbe V."/>
            <person name="Chang J."/>
            <person name="Cruveiller S."/>
            <person name="Dossat C."/>
            <person name="Gillett W."/>
            <person name="Gruffaz C."/>
            <person name="Haugen E."/>
            <person name="Hourcade E."/>
            <person name="Levy R."/>
            <person name="Mangenot S."/>
            <person name="Muller E."/>
            <person name="Nadalig T."/>
            <person name="Pagni M."/>
            <person name="Penny C."/>
            <person name="Peyraud R."/>
            <person name="Robinson D.G."/>
            <person name="Roche D."/>
            <person name="Rouy Z."/>
            <person name="Saenampechek C."/>
            <person name="Salvignol G."/>
            <person name="Vallenet D."/>
            <person name="Wu Z."/>
            <person name="Marx C.J."/>
            <person name="Vorholt J.A."/>
            <person name="Olson M.V."/>
            <person name="Kaul R."/>
            <person name="Weissenbach J."/>
            <person name="Medigue C."/>
            <person name="Lidstrom M.E."/>
        </authorList>
    </citation>
    <scope>NUCLEOTIDE SEQUENCE [LARGE SCALE GENOMIC DNA]</scope>
    <source>
        <strain evidence="2">ATCC 14718 / DSM 1338 / JCM 2805 / NCIMB 9133 / AM1</strain>
    </source>
</reference>
<dbReference type="AlphaFoldDB" id="C5B1Q3"/>
<evidence type="ECO:0000313" key="1">
    <source>
        <dbReference type="EMBL" id="ACS39687.1"/>
    </source>
</evidence>
<name>C5B1Q3_METEA</name>
<dbReference type="eggNOG" id="ENOG50334BK">
    <property type="taxonomic scope" value="Bacteria"/>
</dbReference>